<keyword evidence="1" id="KW-1133">Transmembrane helix</keyword>
<keyword evidence="1" id="KW-0472">Membrane</keyword>
<dbReference type="RefSeq" id="WP_228874943.1">
    <property type="nucleotide sequence ID" value="NZ_CAJQZC010000002.1"/>
</dbReference>
<organism evidence="2 3">
    <name type="scientific">Paraburkholderia saeva</name>
    <dbReference type="NCBI Taxonomy" id="2777537"/>
    <lineage>
        <taxon>Bacteria</taxon>
        <taxon>Pseudomonadati</taxon>
        <taxon>Pseudomonadota</taxon>
        <taxon>Betaproteobacteria</taxon>
        <taxon>Burkholderiales</taxon>
        <taxon>Burkholderiaceae</taxon>
        <taxon>Paraburkholderia</taxon>
    </lineage>
</organism>
<proteinExistence type="predicted"/>
<comment type="caution">
    <text evidence="2">The sequence shown here is derived from an EMBL/GenBank/DDBJ whole genome shotgun (WGS) entry which is preliminary data.</text>
</comment>
<dbReference type="EMBL" id="CAJQZC010000002">
    <property type="protein sequence ID" value="CAG4889773.1"/>
    <property type="molecule type" value="Genomic_DNA"/>
</dbReference>
<protein>
    <recommendedName>
        <fullName evidence="4">DUF4239 domain-containing protein</fullName>
    </recommendedName>
</protein>
<dbReference type="Proteomes" id="UP000789704">
    <property type="component" value="Unassembled WGS sequence"/>
</dbReference>
<reference evidence="2" key="1">
    <citation type="submission" date="2021-04" db="EMBL/GenBank/DDBJ databases">
        <authorList>
            <person name="Vanwijnsberghe S."/>
        </authorList>
    </citation>
    <scope>NUCLEOTIDE SEQUENCE</scope>
    <source>
        <strain evidence="2">LMG 31841</strain>
    </source>
</reference>
<keyword evidence="3" id="KW-1185">Reference proteome</keyword>
<dbReference type="Pfam" id="PF14023">
    <property type="entry name" value="Bestrophin-like"/>
    <property type="match status" value="1"/>
</dbReference>
<feature type="transmembrane region" description="Helical" evidence="1">
    <location>
        <begin position="50"/>
        <end position="67"/>
    </location>
</feature>
<sequence>MAAFVDHPAILFVVLLAVFVAASALGAFVSRHVAPLPDDAREDFNVVQTSTLTLLALLIGFSLSMAVNRYDQRKNLEENEANAIGTEYVRADLIDAQTRIAMKAALVRYTQLRLDDYKTRDSNDLARINRDTAGLQSELWRLAAQVAGDKPTPVAAIVATGMNDVLNSQDYSEAARINHIPIGAWILMILIAVFGCAVQGYGAKGGARRGLFTILPVTVALSLALIADIDSPRGGIIHVQPQNLSRLLQSLQK</sequence>
<dbReference type="InterPro" id="IPR025333">
    <property type="entry name" value="DUF4239"/>
</dbReference>
<evidence type="ECO:0008006" key="4">
    <source>
        <dbReference type="Google" id="ProtNLM"/>
    </source>
</evidence>
<evidence type="ECO:0000313" key="3">
    <source>
        <dbReference type="Proteomes" id="UP000789704"/>
    </source>
</evidence>
<evidence type="ECO:0000256" key="1">
    <source>
        <dbReference type="SAM" id="Phobius"/>
    </source>
</evidence>
<accession>A0A9N8RTG1</accession>
<name>A0A9N8RTG1_9BURK</name>
<dbReference type="AlphaFoldDB" id="A0A9N8RTG1"/>
<gene>
    <name evidence="2" type="ORF">LMG31841_00891</name>
</gene>
<feature type="transmembrane region" description="Helical" evidence="1">
    <location>
        <begin position="182"/>
        <end position="203"/>
    </location>
</feature>
<evidence type="ECO:0000313" key="2">
    <source>
        <dbReference type="EMBL" id="CAG4889773.1"/>
    </source>
</evidence>
<keyword evidence="1" id="KW-0812">Transmembrane</keyword>